<keyword evidence="3 5" id="KW-0548">Nucleotidyltransferase</keyword>
<dbReference type="GO" id="GO:0003677">
    <property type="term" value="F:DNA binding"/>
    <property type="evidence" value="ECO:0007669"/>
    <property type="project" value="UniProtKB-UniRule"/>
</dbReference>
<dbReference type="GO" id="GO:0006351">
    <property type="term" value="P:DNA-templated transcription"/>
    <property type="evidence" value="ECO:0007669"/>
    <property type="project" value="UniProtKB-UniRule"/>
</dbReference>
<dbReference type="GO" id="GO:0003899">
    <property type="term" value="F:DNA-directed RNA polymerase activity"/>
    <property type="evidence" value="ECO:0007669"/>
    <property type="project" value="UniProtKB-UniRule"/>
</dbReference>
<keyword evidence="2 5" id="KW-0808">Transferase</keyword>
<dbReference type="Gene3D" id="3.10.20.730">
    <property type="entry name" value="RNAP, epsilon subunit-like"/>
    <property type="match status" value="1"/>
</dbReference>
<dbReference type="Proteomes" id="UP000562464">
    <property type="component" value="Unassembled WGS sequence"/>
</dbReference>
<sequence>MIFKVFYQENKDTTPRRENTYSMYVEVDATEVLEGTILLRELIMSKTNYRIEFMDALTGGALEYEKENAPFKLTEIK</sequence>
<dbReference type="AlphaFoldDB" id="A0A841C8F1"/>
<organism evidence="6 7">
    <name type="scientific">Lactovum miscens</name>
    <dbReference type="NCBI Taxonomy" id="190387"/>
    <lineage>
        <taxon>Bacteria</taxon>
        <taxon>Bacillati</taxon>
        <taxon>Bacillota</taxon>
        <taxon>Bacilli</taxon>
        <taxon>Lactobacillales</taxon>
        <taxon>Streptococcaceae</taxon>
        <taxon>Lactovum</taxon>
    </lineage>
</organism>
<dbReference type="HAMAP" id="MF_01553">
    <property type="entry name" value="RNApol_bact_RpoY"/>
    <property type="match status" value="1"/>
</dbReference>
<dbReference type="GO" id="GO:0000428">
    <property type="term" value="C:DNA-directed RNA polymerase complex"/>
    <property type="evidence" value="ECO:0007669"/>
    <property type="project" value="UniProtKB-KW"/>
</dbReference>
<evidence type="ECO:0000256" key="1">
    <source>
        <dbReference type="ARBA" id="ARBA00022478"/>
    </source>
</evidence>
<keyword evidence="4 5" id="KW-0804">Transcription</keyword>
<accession>A0A841C8F1</accession>
<comment type="catalytic activity">
    <reaction evidence="5">
        <text>RNA(n) + a ribonucleoside 5'-triphosphate = RNA(n+1) + diphosphate</text>
        <dbReference type="Rhea" id="RHEA:21248"/>
        <dbReference type="Rhea" id="RHEA-COMP:14527"/>
        <dbReference type="Rhea" id="RHEA-COMP:17342"/>
        <dbReference type="ChEBI" id="CHEBI:33019"/>
        <dbReference type="ChEBI" id="CHEBI:61557"/>
        <dbReference type="ChEBI" id="CHEBI:140395"/>
        <dbReference type="EC" id="2.7.7.6"/>
    </reaction>
</comment>
<gene>
    <name evidence="5" type="primary">rpoY</name>
    <name evidence="6" type="ORF">HNQ37_000898</name>
</gene>
<keyword evidence="7" id="KW-1185">Reference proteome</keyword>
<evidence type="ECO:0000256" key="3">
    <source>
        <dbReference type="ARBA" id="ARBA00022695"/>
    </source>
</evidence>
<reference evidence="6 7" key="1">
    <citation type="submission" date="2020-08" db="EMBL/GenBank/DDBJ databases">
        <title>Genomic Encyclopedia of Type Strains, Phase IV (KMG-IV): sequencing the most valuable type-strain genomes for metagenomic binning, comparative biology and taxonomic classification.</title>
        <authorList>
            <person name="Goeker M."/>
        </authorList>
    </citation>
    <scope>NUCLEOTIDE SEQUENCE [LARGE SCALE GENOMIC DNA]</scope>
    <source>
        <strain evidence="6 7">DSM 14925</strain>
    </source>
</reference>
<comment type="subunit">
    <text evidence="5">RNAP is composed of a core of 2 alpha, a beta and a beta' subunit. The core is associated with a delta subunit, and at least one of epsilon or omega. When a sigma factor is associated with the core the holoenzyme is formed, which can initiate transcription.</text>
</comment>
<keyword evidence="1 5" id="KW-0240">DNA-directed RNA polymerase</keyword>
<dbReference type="InterPro" id="IPR009907">
    <property type="entry name" value="RpoY"/>
</dbReference>
<dbReference type="NCBIfam" id="NF010188">
    <property type="entry name" value="PRK13667.1"/>
    <property type="match status" value="1"/>
</dbReference>
<evidence type="ECO:0000313" key="6">
    <source>
        <dbReference type="EMBL" id="MBB5888008.1"/>
    </source>
</evidence>
<dbReference type="EC" id="2.7.7.6" evidence="5"/>
<comment type="caution">
    <text evidence="6">The sequence shown here is derived from an EMBL/GenBank/DDBJ whole genome shotgun (WGS) entry which is preliminary data.</text>
</comment>
<evidence type="ECO:0000256" key="2">
    <source>
        <dbReference type="ARBA" id="ARBA00022679"/>
    </source>
</evidence>
<protein>
    <recommendedName>
        <fullName evidence="5">DNA-directed RNA polymerase subunit epsilon</fullName>
        <shortName evidence="5">RNAP epsilon subunit</shortName>
        <ecNumber evidence="5">2.7.7.6</ecNumber>
    </recommendedName>
    <alternativeName>
        <fullName evidence="5">RNA polymerase epsilon subunit</fullName>
    </alternativeName>
    <alternativeName>
        <fullName evidence="5">Transcriptase subunit epsilon</fullName>
    </alternativeName>
</protein>
<proteinExistence type="inferred from homology"/>
<dbReference type="Pfam" id="PF07288">
    <property type="entry name" value="RpoY"/>
    <property type="match status" value="1"/>
</dbReference>
<evidence type="ECO:0000313" key="7">
    <source>
        <dbReference type="Proteomes" id="UP000562464"/>
    </source>
</evidence>
<evidence type="ECO:0000256" key="4">
    <source>
        <dbReference type="ARBA" id="ARBA00023163"/>
    </source>
</evidence>
<name>A0A841C8F1_9LACT</name>
<comment type="similarity">
    <text evidence="5">Belongs to the RNA polymerase subunit epsilon family.</text>
</comment>
<evidence type="ECO:0000256" key="5">
    <source>
        <dbReference type="HAMAP-Rule" id="MF_01553"/>
    </source>
</evidence>
<dbReference type="EMBL" id="JACHHV010000012">
    <property type="protein sequence ID" value="MBB5888008.1"/>
    <property type="molecule type" value="Genomic_DNA"/>
</dbReference>
<dbReference type="RefSeq" id="WP_183539665.1">
    <property type="nucleotide sequence ID" value="NZ_DASWOY010000050.1"/>
</dbReference>
<comment type="function">
    <text evidence="5">A non-essential component of RNA polymerase (RNAP).</text>
</comment>